<keyword evidence="5 7" id="KW-1133">Transmembrane helix</keyword>
<feature type="transmembrane region" description="Helical" evidence="7">
    <location>
        <begin position="21"/>
        <end position="38"/>
    </location>
</feature>
<evidence type="ECO:0000313" key="9">
    <source>
        <dbReference type="EMBL" id="GGH36987.1"/>
    </source>
</evidence>
<organism evidence="9 10">
    <name type="scientific">Microbacterium album</name>
    <dbReference type="NCBI Taxonomy" id="2053191"/>
    <lineage>
        <taxon>Bacteria</taxon>
        <taxon>Bacillati</taxon>
        <taxon>Actinomycetota</taxon>
        <taxon>Actinomycetes</taxon>
        <taxon>Micrococcales</taxon>
        <taxon>Microbacteriaceae</taxon>
        <taxon>Microbacterium</taxon>
    </lineage>
</organism>
<evidence type="ECO:0000256" key="5">
    <source>
        <dbReference type="ARBA" id="ARBA00022989"/>
    </source>
</evidence>
<reference evidence="9" key="2">
    <citation type="submission" date="2020-09" db="EMBL/GenBank/DDBJ databases">
        <authorList>
            <person name="Sun Q."/>
            <person name="Zhou Y."/>
        </authorList>
    </citation>
    <scope>NUCLEOTIDE SEQUENCE</scope>
    <source>
        <strain evidence="9">CGMCC 1.15794</strain>
    </source>
</reference>
<dbReference type="PANTHER" id="PTHR30151">
    <property type="entry name" value="ALKANE SULFONATE ABC TRANSPORTER-RELATED, MEMBRANE SUBUNIT"/>
    <property type="match status" value="1"/>
</dbReference>
<dbReference type="CDD" id="cd06261">
    <property type="entry name" value="TM_PBP2"/>
    <property type="match status" value="1"/>
</dbReference>
<feature type="transmembrane region" description="Helical" evidence="7">
    <location>
        <begin position="196"/>
        <end position="221"/>
    </location>
</feature>
<dbReference type="AlphaFoldDB" id="A0A917IE25"/>
<dbReference type="RefSeq" id="WP_188754825.1">
    <property type="nucleotide sequence ID" value="NZ_BMJY01000002.1"/>
</dbReference>
<evidence type="ECO:0000256" key="6">
    <source>
        <dbReference type="ARBA" id="ARBA00023136"/>
    </source>
</evidence>
<dbReference type="GO" id="GO:0055085">
    <property type="term" value="P:transmembrane transport"/>
    <property type="evidence" value="ECO:0007669"/>
    <property type="project" value="InterPro"/>
</dbReference>
<evidence type="ECO:0000256" key="7">
    <source>
        <dbReference type="RuleBase" id="RU363032"/>
    </source>
</evidence>
<dbReference type="PROSITE" id="PS50928">
    <property type="entry name" value="ABC_TM1"/>
    <property type="match status" value="1"/>
</dbReference>
<keyword evidence="6 7" id="KW-0472">Membrane</keyword>
<feature type="transmembrane region" description="Helical" evidence="7">
    <location>
        <begin position="233"/>
        <end position="253"/>
    </location>
</feature>
<proteinExistence type="inferred from homology"/>
<keyword evidence="10" id="KW-1185">Reference proteome</keyword>
<dbReference type="GO" id="GO:0005886">
    <property type="term" value="C:plasma membrane"/>
    <property type="evidence" value="ECO:0007669"/>
    <property type="project" value="UniProtKB-SubCell"/>
</dbReference>
<dbReference type="InterPro" id="IPR035906">
    <property type="entry name" value="MetI-like_sf"/>
</dbReference>
<feature type="transmembrane region" description="Helical" evidence="7">
    <location>
        <begin position="77"/>
        <end position="96"/>
    </location>
</feature>
<accession>A0A917IE25</accession>
<feature type="domain" description="ABC transmembrane type-1" evidence="8">
    <location>
        <begin position="66"/>
        <end position="250"/>
    </location>
</feature>
<comment type="caution">
    <text evidence="9">The sequence shown here is derived from an EMBL/GenBank/DDBJ whole genome shotgun (WGS) entry which is preliminary data.</text>
</comment>
<dbReference type="PANTHER" id="PTHR30151:SF0">
    <property type="entry name" value="ABC TRANSPORTER PERMEASE PROTEIN MJ0413-RELATED"/>
    <property type="match status" value="1"/>
</dbReference>
<dbReference type="Proteomes" id="UP000657592">
    <property type="component" value="Unassembled WGS sequence"/>
</dbReference>
<evidence type="ECO:0000256" key="1">
    <source>
        <dbReference type="ARBA" id="ARBA00004651"/>
    </source>
</evidence>
<keyword evidence="4 7" id="KW-0812">Transmembrane</keyword>
<evidence type="ECO:0000256" key="4">
    <source>
        <dbReference type="ARBA" id="ARBA00022692"/>
    </source>
</evidence>
<evidence type="ECO:0000313" key="10">
    <source>
        <dbReference type="Proteomes" id="UP000657592"/>
    </source>
</evidence>
<evidence type="ECO:0000259" key="8">
    <source>
        <dbReference type="PROSITE" id="PS50928"/>
    </source>
</evidence>
<protein>
    <submittedName>
        <fullName evidence="9">Nitrate ABC transporter permease</fullName>
    </submittedName>
</protein>
<comment type="subcellular location">
    <subcellularLocation>
        <location evidence="1 7">Cell membrane</location>
        <topology evidence="1 7">Multi-pass membrane protein</topology>
    </subcellularLocation>
</comment>
<dbReference type="Pfam" id="PF00528">
    <property type="entry name" value="BPD_transp_1"/>
    <property type="match status" value="1"/>
</dbReference>
<sequence>MAIAAPTGRAVWNGARPVGRVAETLWLPALLVAAWWFLSRDSESVYFPPLERIWAELVRGFADGTLTFNLAYSVTNLLGGLVIGTGLAVIAGVVVGELDRVREVLDPFLQFARSVPQSALVPIVIGALGIGQEPKIYLIAFACFWPVLLNTVDGVRAIAPEVRDLSRAYRIPTLLAVGRIVLPAALPQIVAGVRVALAVGVVIMVVSELFSALAGIGHFIYLAGNVFDMPATWAGTLVVAALGYVLSLLFIVFEKVVLRWYFESAAISGGKAGRRPAARRRKGQS</sequence>
<comment type="similarity">
    <text evidence="7">Belongs to the binding-protein-dependent transport system permease family.</text>
</comment>
<keyword evidence="2 7" id="KW-0813">Transport</keyword>
<dbReference type="InterPro" id="IPR000515">
    <property type="entry name" value="MetI-like"/>
</dbReference>
<dbReference type="EMBL" id="BMJY01000002">
    <property type="protein sequence ID" value="GGH36987.1"/>
    <property type="molecule type" value="Genomic_DNA"/>
</dbReference>
<gene>
    <name evidence="9" type="primary">ssuC</name>
    <name evidence="9" type="ORF">GCM10010921_06530</name>
</gene>
<reference evidence="9" key="1">
    <citation type="journal article" date="2014" name="Int. J. Syst. Evol. Microbiol.">
        <title>Complete genome sequence of Corynebacterium casei LMG S-19264T (=DSM 44701T), isolated from a smear-ripened cheese.</title>
        <authorList>
            <consortium name="US DOE Joint Genome Institute (JGI-PGF)"/>
            <person name="Walter F."/>
            <person name="Albersmeier A."/>
            <person name="Kalinowski J."/>
            <person name="Ruckert C."/>
        </authorList>
    </citation>
    <scope>NUCLEOTIDE SEQUENCE</scope>
    <source>
        <strain evidence="9">CGMCC 1.15794</strain>
    </source>
</reference>
<dbReference type="SUPFAM" id="SSF161098">
    <property type="entry name" value="MetI-like"/>
    <property type="match status" value="1"/>
</dbReference>
<evidence type="ECO:0000256" key="3">
    <source>
        <dbReference type="ARBA" id="ARBA00022475"/>
    </source>
</evidence>
<dbReference type="Gene3D" id="1.10.3720.10">
    <property type="entry name" value="MetI-like"/>
    <property type="match status" value="1"/>
</dbReference>
<keyword evidence="3" id="KW-1003">Cell membrane</keyword>
<evidence type="ECO:0000256" key="2">
    <source>
        <dbReference type="ARBA" id="ARBA00022448"/>
    </source>
</evidence>
<name>A0A917IE25_9MICO</name>